<keyword evidence="5" id="KW-0804">Transcription</keyword>
<evidence type="ECO:0000256" key="6">
    <source>
        <dbReference type="ARBA" id="ARBA00023242"/>
    </source>
</evidence>
<dbReference type="STRING" id="1287681.M7SGY1"/>
<keyword evidence="2" id="KW-0862">Zinc</keyword>
<keyword evidence="3" id="KW-0805">Transcription regulation</keyword>
<dbReference type="Proteomes" id="UP000012174">
    <property type="component" value="Unassembled WGS sequence"/>
</dbReference>
<evidence type="ECO:0000256" key="4">
    <source>
        <dbReference type="ARBA" id="ARBA00023125"/>
    </source>
</evidence>
<accession>M7SGY1</accession>
<dbReference type="KEGG" id="ela:UCREL1_9549"/>
<keyword evidence="8" id="KW-1185">Reference proteome</keyword>
<keyword evidence="4" id="KW-0238">DNA-binding</keyword>
<reference evidence="8" key="1">
    <citation type="journal article" date="2013" name="Genome Announc.">
        <title>Draft genome sequence of the grapevine dieback fungus Eutypa lata UCR-EL1.</title>
        <authorList>
            <person name="Blanco-Ulate B."/>
            <person name="Rolshausen P.E."/>
            <person name="Cantu D."/>
        </authorList>
    </citation>
    <scope>NUCLEOTIDE SEQUENCE [LARGE SCALE GENOMIC DNA]</scope>
    <source>
        <strain evidence="8">UCR-EL1</strain>
    </source>
</reference>
<evidence type="ECO:0000256" key="1">
    <source>
        <dbReference type="ARBA" id="ARBA00022723"/>
    </source>
</evidence>
<keyword evidence="6" id="KW-0539">Nucleus</keyword>
<dbReference type="HOGENOM" id="CLU_011409_12_2_1"/>
<dbReference type="PANTHER" id="PTHR36206:SF16">
    <property type="entry name" value="TRANSCRIPTION FACTOR DOMAIN-CONTAINING PROTEIN-RELATED"/>
    <property type="match status" value="1"/>
</dbReference>
<evidence type="ECO:0000313" key="8">
    <source>
        <dbReference type="Proteomes" id="UP000012174"/>
    </source>
</evidence>
<gene>
    <name evidence="7" type="ORF">UCREL1_9549</name>
</gene>
<evidence type="ECO:0000313" key="7">
    <source>
        <dbReference type="EMBL" id="EMR63528.1"/>
    </source>
</evidence>
<proteinExistence type="predicted"/>
<dbReference type="EMBL" id="KB707212">
    <property type="protein sequence ID" value="EMR63528.1"/>
    <property type="molecule type" value="Genomic_DNA"/>
</dbReference>
<dbReference type="AlphaFoldDB" id="M7SGY1"/>
<organism evidence="7 8">
    <name type="scientific">Eutypa lata (strain UCR-EL1)</name>
    <name type="common">Grapevine dieback disease fungus</name>
    <name type="synonym">Eutypa armeniacae</name>
    <dbReference type="NCBI Taxonomy" id="1287681"/>
    <lineage>
        <taxon>Eukaryota</taxon>
        <taxon>Fungi</taxon>
        <taxon>Dikarya</taxon>
        <taxon>Ascomycota</taxon>
        <taxon>Pezizomycotina</taxon>
        <taxon>Sordariomycetes</taxon>
        <taxon>Xylariomycetidae</taxon>
        <taxon>Xylariales</taxon>
        <taxon>Diatrypaceae</taxon>
        <taxon>Eutypa</taxon>
    </lineage>
</organism>
<keyword evidence="1" id="KW-0479">Metal-binding</keyword>
<dbReference type="PANTHER" id="PTHR36206">
    <property type="entry name" value="ASPERCRYPTIN BIOSYNTHESIS CLUSTER-SPECIFIC TRANSCRIPTION REGULATOR ATNN-RELATED"/>
    <property type="match status" value="1"/>
</dbReference>
<evidence type="ECO:0000256" key="2">
    <source>
        <dbReference type="ARBA" id="ARBA00022833"/>
    </source>
</evidence>
<dbReference type="OMA" id="IPINHEL"/>
<protein>
    <submittedName>
        <fullName evidence="7">Putative c6 zinc finger domain protein</fullName>
    </submittedName>
</protein>
<dbReference type="OrthoDB" id="2593732at2759"/>
<dbReference type="GO" id="GO:0046872">
    <property type="term" value="F:metal ion binding"/>
    <property type="evidence" value="ECO:0007669"/>
    <property type="project" value="UniProtKB-KW"/>
</dbReference>
<sequence>MQFSQFEPAVRHSLISISSLYEQLQFNSGPHTRLADNSLALFHYNAAIRELKALNNEPLVLLVCVLFVCIEFLQGHREAAIQHCRHGIEILKNVEDAFPWAREYLAPIFRRLNMVPLFFGIMPGTFPRVTELGEDSFPDSFASLADAQFILDDILNRTIHLIRYSDMYILGGRSLEGDPAVAEHLEEKRSINRALDLWDLRFQKLDNPSSESLNLAKAYCNLVVRYNVARVWSDATFEPDEMVFDKHIDAFKLMVDEATKINPVGTIVDSTFATSQAHPKFIFEMGFTPLFYFVLLKCRSLVTRIRALALVRRLGVARENMWDTAGMLQTGRRLIEIEHGIKVDENGLPCDPASVDWTALPPDEIRVRSTSTESKLTIQEDENGRLITGRMTAFYKLSPEGKIYAHLEFLPEDLGSVPIEIDLNPRLQLMTESCETPEEQFSSDLSE</sequence>
<name>M7SGY1_EUTLA</name>
<evidence type="ECO:0000256" key="3">
    <source>
        <dbReference type="ARBA" id="ARBA00023015"/>
    </source>
</evidence>
<dbReference type="GO" id="GO:0003677">
    <property type="term" value="F:DNA binding"/>
    <property type="evidence" value="ECO:0007669"/>
    <property type="project" value="UniProtKB-KW"/>
</dbReference>
<evidence type="ECO:0000256" key="5">
    <source>
        <dbReference type="ARBA" id="ARBA00023163"/>
    </source>
</evidence>
<dbReference type="InterPro" id="IPR052360">
    <property type="entry name" value="Transcr_Regulatory_Proteins"/>
</dbReference>